<dbReference type="Pfam" id="PF02333">
    <property type="entry name" value="Phytase"/>
    <property type="match status" value="1"/>
</dbReference>
<dbReference type="InterPro" id="IPR012854">
    <property type="entry name" value="Cu_amine_oxidase-like_N"/>
</dbReference>
<feature type="region of interest" description="Disordered" evidence="1">
    <location>
        <begin position="104"/>
        <end position="138"/>
    </location>
</feature>
<dbReference type="EMBL" id="WTUZ01000022">
    <property type="protein sequence ID" value="MZQ85140.1"/>
    <property type="molecule type" value="Genomic_DNA"/>
</dbReference>
<dbReference type="Gene3D" id="3.30.457.10">
    <property type="entry name" value="Copper amine oxidase-like, N-terminal domain"/>
    <property type="match status" value="1"/>
</dbReference>
<dbReference type="Gene3D" id="2.120.10.30">
    <property type="entry name" value="TolB, C-terminal domain"/>
    <property type="match status" value="1"/>
</dbReference>
<protein>
    <submittedName>
        <fullName evidence="4">Phytase</fullName>
    </submittedName>
</protein>
<evidence type="ECO:0000256" key="2">
    <source>
        <dbReference type="SAM" id="SignalP"/>
    </source>
</evidence>
<feature type="chain" id="PRO_5026843586" evidence="2">
    <location>
        <begin position="26"/>
        <end position="461"/>
    </location>
</feature>
<dbReference type="PROSITE" id="PS51662">
    <property type="entry name" value="BP_PHYTASE"/>
    <property type="match status" value="1"/>
</dbReference>
<evidence type="ECO:0000313" key="5">
    <source>
        <dbReference type="Proteomes" id="UP000481087"/>
    </source>
</evidence>
<feature type="signal peptide" evidence="2">
    <location>
        <begin position="1"/>
        <end position="25"/>
    </location>
</feature>
<name>A0A6L8V785_9BACL</name>
<reference evidence="4 5" key="1">
    <citation type="submission" date="2019-12" db="EMBL/GenBank/DDBJ databases">
        <title>Paenibacillus sp. nov. sp. isolated from soil.</title>
        <authorList>
            <person name="Kim J."/>
            <person name="Jeong S.E."/>
            <person name="Jung H.S."/>
            <person name="Jeon C.O."/>
        </authorList>
    </citation>
    <scope>NUCLEOTIDE SEQUENCE [LARGE SCALE GENOMIC DNA]</scope>
    <source>
        <strain evidence="4 5">5J-6</strain>
    </source>
</reference>
<organism evidence="4 5">
    <name type="scientific">Paenibacillus silvestris</name>
    <dbReference type="NCBI Taxonomy" id="2606219"/>
    <lineage>
        <taxon>Bacteria</taxon>
        <taxon>Bacillati</taxon>
        <taxon>Bacillota</taxon>
        <taxon>Bacilli</taxon>
        <taxon>Bacillales</taxon>
        <taxon>Paenibacillaceae</taxon>
        <taxon>Paenibacillus</taxon>
    </lineage>
</organism>
<proteinExistence type="predicted"/>
<dbReference type="Proteomes" id="UP000481087">
    <property type="component" value="Unassembled WGS sequence"/>
</dbReference>
<dbReference type="SUPFAM" id="SSF55383">
    <property type="entry name" value="Copper amine oxidase, domain N"/>
    <property type="match status" value="1"/>
</dbReference>
<dbReference type="GO" id="GO:0016158">
    <property type="term" value="F:inositol hexakisphosphate 3-phosphatase activity"/>
    <property type="evidence" value="ECO:0007669"/>
    <property type="project" value="InterPro"/>
</dbReference>
<evidence type="ECO:0000256" key="1">
    <source>
        <dbReference type="SAM" id="MobiDB-lite"/>
    </source>
</evidence>
<dbReference type="InterPro" id="IPR011042">
    <property type="entry name" value="6-blade_b-propeller_TolB-like"/>
</dbReference>
<comment type="caution">
    <text evidence="4">The sequence shown here is derived from an EMBL/GenBank/DDBJ whole genome shotgun (WGS) entry which is preliminary data.</text>
</comment>
<evidence type="ECO:0000259" key="3">
    <source>
        <dbReference type="PROSITE" id="PS51662"/>
    </source>
</evidence>
<dbReference type="SUPFAM" id="SSF50956">
    <property type="entry name" value="Thermostable phytase (3-phytase)"/>
    <property type="match status" value="1"/>
</dbReference>
<evidence type="ECO:0000313" key="4">
    <source>
        <dbReference type="EMBL" id="MZQ85140.1"/>
    </source>
</evidence>
<dbReference type="RefSeq" id="WP_161409192.1">
    <property type="nucleotide sequence ID" value="NZ_WTUZ01000022.1"/>
</dbReference>
<keyword evidence="2" id="KW-0732">Signal</keyword>
<dbReference type="AlphaFoldDB" id="A0A6L8V785"/>
<dbReference type="InterPro" id="IPR003431">
    <property type="entry name" value="B-propeller_Phytase"/>
</dbReference>
<sequence>MKTTFKMIAGSALAALLLMQSSALAAEERLPLRSQLEATGASVTWEVSTNTALFTLKNGVKGSVTVGKKEYVLGGKSGKLSNEVVNVEGSLMVSAELFQAVKESDAQGETKPAAPTSVQVQADAETGVVESSSDAADDPAVWVHPSDASKSKIIATNKGGGVLVYDLDGKQVQSYTIGKMNNIDVRYGLPLGGAKVDIVAATNRTTNTVDVFSINPETGALTNIVDKPIHSDMGEVYGFSLYHSTRTDKFYALVLGKNGEFEQYELKDNGSGKVEGKKVRDYKFKTQAEGLVADDEYGVMYLAEEDVAIWKMNAEPDGGNDVVKLAEVDNKTLTADIEGLTIYYTADGKGYLLASSQGSSTYAVYNRTGKNEYLGSFAVTDGAQVDGTSGTDGIDVIGLSLGAKYPNGLFVTQDDENFEKTEKLNQNFKMVSWDKIAKAFAEPLTIDTSVNPRNFVKREVK</sequence>
<dbReference type="Pfam" id="PF07833">
    <property type="entry name" value="Cu_amine_oxidN1"/>
    <property type="match status" value="1"/>
</dbReference>
<gene>
    <name evidence="4" type="ORF">GQF01_23785</name>
</gene>
<dbReference type="InterPro" id="IPR036582">
    <property type="entry name" value="Mao_N_sf"/>
</dbReference>
<feature type="domain" description="BPP" evidence="3">
    <location>
        <begin position="110"/>
        <end position="440"/>
    </location>
</feature>
<accession>A0A6L8V785</accession>
<keyword evidence="5" id="KW-1185">Reference proteome</keyword>